<dbReference type="AlphaFoldDB" id="A0A5M3YRY7"/>
<gene>
    <name evidence="8" type="ORF">ATEIFO6365_0001092000</name>
</gene>
<evidence type="ECO:0000256" key="6">
    <source>
        <dbReference type="ARBA" id="ARBA00023136"/>
    </source>
</evidence>
<sequence length="586" mass="64780">MPGQLRQTLYGYQIFFILLTAVIGHGVFGSNGAALAAAGPGGLIVSIAVISGVTICVGECVGEMTQQFPIPNSMVAYVQAFVDEDLGLVIGLCYWYSYAAAFAIQNATVATLTYYWRSGNEPDRQAWQALAFYVVCPSVLFGLNMTGVFYYGLIETISGALKVVLIVATSIYLYIIAAEGHGLIKDPSSLTWFTKPDFLSNIPKATSSFAIPLVAYSFQGVEIAAMAAFEARDARALRWPSKWTVYAVALFYIMCSVGEALTVSHDDTHLRSTDDSICTGESSPPFSASMIVIAAWNAGHKTLAGFLNGCLMFSVISAANTSLYASSRSMYGLAQLINTPNWIQRKLEWVGHVDSKTGVPVGALLLSTLAFCWIPFLQLGCKREQLITNMSISTSTSCMIVWAALCLAYLRYYYWLDKCDDVLQRDYPSFSRNSPKYTPRVNLQRFQPIPAWIGLIGCLLFFGFSSAEWWDHPERANPGNIASAYGVHIVLLVLLLVRKLFKGRLFRKWGVDRTDNGHNLADILEALQSKHIHDGDASDDGTWLPDIRLRPLPLRSSPRDEVWTDREREHVNGSVVRRRTLPMPSI</sequence>
<dbReference type="VEuPathDB" id="FungiDB:ATEG_01697"/>
<name>A0A5M3YRY7_ASPTE</name>
<comment type="subcellular location">
    <subcellularLocation>
        <location evidence="1">Membrane</location>
        <topology evidence="1">Multi-pass membrane protein</topology>
    </subcellularLocation>
</comment>
<evidence type="ECO:0000256" key="3">
    <source>
        <dbReference type="ARBA" id="ARBA00022692"/>
    </source>
</evidence>
<dbReference type="InterPro" id="IPR050524">
    <property type="entry name" value="APC_YAT"/>
</dbReference>
<dbReference type="InterPro" id="IPR004841">
    <property type="entry name" value="AA-permease/SLC12A_dom"/>
</dbReference>
<evidence type="ECO:0000313" key="8">
    <source>
        <dbReference type="EMBL" id="GFF12696.1"/>
    </source>
</evidence>
<dbReference type="Pfam" id="PF00324">
    <property type="entry name" value="AA_permease"/>
    <property type="match status" value="1"/>
</dbReference>
<dbReference type="GO" id="GO:0015171">
    <property type="term" value="F:amino acid transmembrane transporter activity"/>
    <property type="evidence" value="ECO:0007669"/>
    <property type="project" value="TreeGrafter"/>
</dbReference>
<dbReference type="OrthoDB" id="3900342at2759"/>
<feature type="domain" description="Amino acid permease/ SLC12A" evidence="7">
    <location>
        <begin position="14"/>
        <end position="499"/>
    </location>
</feature>
<dbReference type="Proteomes" id="UP000452235">
    <property type="component" value="Unassembled WGS sequence"/>
</dbReference>
<reference evidence="8 9" key="1">
    <citation type="submission" date="2020-01" db="EMBL/GenBank/DDBJ databases">
        <title>Aspergillus terreus IFO 6365 whole genome shotgun sequence.</title>
        <authorList>
            <person name="Kanamasa S."/>
            <person name="Takahashi H."/>
        </authorList>
    </citation>
    <scope>NUCLEOTIDE SEQUENCE [LARGE SCALE GENOMIC DNA]</scope>
    <source>
        <strain evidence="8 9">IFO 6365</strain>
    </source>
</reference>
<keyword evidence="2" id="KW-0813">Transport</keyword>
<comment type="caution">
    <text evidence="8">The sequence shown here is derived from an EMBL/GenBank/DDBJ whole genome shotgun (WGS) entry which is preliminary data.</text>
</comment>
<dbReference type="GO" id="GO:0016020">
    <property type="term" value="C:membrane"/>
    <property type="evidence" value="ECO:0007669"/>
    <property type="project" value="UniProtKB-SubCell"/>
</dbReference>
<organism evidence="8 9">
    <name type="scientific">Aspergillus terreus</name>
    <dbReference type="NCBI Taxonomy" id="33178"/>
    <lineage>
        <taxon>Eukaryota</taxon>
        <taxon>Fungi</taxon>
        <taxon>Dikarya</taxon>
        <taxon>Ascomycota</taxon>
        <taxon>Pezizomycotina</taxon>
        <taxon>Eurotiomycetes</taxon>
        <taxon>Eurotiomycetidae</taxon>
        <taxon>Eurotiales</taxon>
        <taxon>Aspergillaceae</taxon>
        <taxon>Aspergillus</taxon>
        <taxon>Aspergillus subgen. Circumdati</taxon>
    </lineage>
</organism>
<evidence type="ECO:0000256" key="5">
    <source>
        <dbReference type="ARBA" id="ARBA00022989"/>
    </source>
</evidence>
<dbReference type="PANTHER" id="PTHR43341">
    <property type="entry name" value="AMINO ACID PERMEASE"/>
    <property type="match status" value="1"/>
</dbReference>
<keyword evidence="4" id="KW-0029">Amino-acid transport</keyword>
<dbReference type="Gene3D" id="1.20.1740.10">
    <property type="entry name" value="Amino acid/polyamine transporter I"/>
    <property type="match status" value="1"/>
</dbReference>
<dbReference type="EMBL" id="BLJY01000001">
    <property type="protein sequence ID" value="GFF12696.1"/>
    <property type="molecule type" value="Genomic_DNA"/>
</dbReference>
<keyword evidence="9" id="KW-1185">Reference proteome</keyword>
<dbReference type="PROSITE" id="PS00218">
    <property type="entry name" value="AMINO_ACID_PERMEASE_1"/>
    <property type="match status" value="1"/>
</dbReference>
<dbReference type="PANTHER" id="PTHR43341:SF9">
    <property type="entry name" value="DICARBOXYLIC AMINO ACID PERMEASE"/>
    <property type="match status" value="1"/>
</dbReference>
<evidence type="ECO:0000256" key="2">
    <source>
        <dbReference type="ARBA" id="ARBA00022448"/>
    </source>
</evidence>
<protein>
    <submittedName>
        <fullName evidence="8">Amino acid transporter</fullName>
    </submittedName>
</protein>
<evidence type="ECO:0000313" key="9">
    <source>
        <dbReference type="Proteomes" id="UP000452235"/>
    </source>
</evidence>
<keyword evidence="3" id="KW-0812">Transmembrane</keyword>
<accession>A0A5M3YRY7</accession>
<evidence type="ECO:0000256" key="1">
    <source>
        <dbReference type="ARBA" id="ARBA00004141"/>
    </source>
</evidence>
<evidence type="ECO:0000256" key="4">
    <source>
        <dbReference type="ARBA" id="ARBA00022970"/>
    </source>
</evidence>
<keyword evidence="6" id="KW-0472">Membrane</keyword>
<evidence type="ECO:0000259" key="7">
    <source>
        <dbReference type="Pfam" id="PF00324"/>
    </source>
</evidence>
<proteinExistence type="predicted"/>
<dbReference type="InterPro" id="IPR004840">
    <property type="entry name" value="Amino_acid_permease_CS"/>
</dbReference>
<keyword evidence="5" id="KW-1133">Transmembrane helix</keyword>